<evidence type="ECO:0000313" key="2">
    <source>
        <dbReference type="Proteomes" id="UP001607302"/>
    </source>
</evidence>
<reference evidence="1 2" key="1">
    <citation type="journal article" date="2024" name="Ann. Entomol. Soc. Am.">
        <title>Genomic analyses of the southern and eastern yellowjacket wasps (Hymenoptera: Vespidae) reveal evolutionary signatures of social life.</title>
        <authorList>
            <person name="Catto M.A."/>
            <person name="Caine P.B."/>
            <person name="Orr S.E."/>
            <person name="Hunt B.G."/>
            <person name="Goodisman M.A.D."/>
        </authorList>
    </citation>
    <scope>NUCLEOTIDE SEQUENCE [LARGE SCALE GENOMIC DNA]</scope>
    <source>
        <strain evidence="1">233</strain>
        <tissue evidence="1">Head and thorax</tissue>
    </source>
</reference>
<dbReference type="Gene3D" id="1.10.20.10">
    <property type="entry name" value="Histone, subunit A"/>
    <property type="match status" value="1"/>
</dbReference>
<dbReference type="InterPro" id="IPR009072">
    <property type="entry name" value="Histone-fold"/>
</dbReference>
<dbReference type="EMBL" id="JAUDFV010000064">
    <property type="protein sequence ID" value="KAL2735561.1"/>
    <property type="molecule type" value="Genomic_DNA"/>
</dbReference>
<sequence>MKEKMMLFIRTVDHIYRLLKKPNYGERIKVGTSIYLAVMIEYLNAEVLYAPPMSQQLLIAFREKKWNVDTIRNGTNIILAAKSQNNGLMDTQNNELMD</sequence>
<gene>
    <name evidence="1" type="ORF">V1478_003201</name>
</gene>
<dbReference type="SUPFAM" id="SSF47113">
    <property type="entry name" value="Histone-fold"/>
    <property type="match status" value="1"/>
</dbReference>
<accession>A0ABD2BS10</accession>
<dbReference type="Proteomes" id="UP001607302">
    <property type="component" value="Unassembled WGS sequence"/>
</dbReference>
<organism evidence="1 2">
    <name type="scientific">Vespula squamosa</name>
    <name type="common">Southern yellow jacket</name>
    <name type="synonym">Wasp</name>
    <dbReference type="NCBI Taxonomy" id="30214"/>
    <lineage>
        <taxon>Eukaryota</taxon>
        <taxon>Metazoa</taxon>
        <taxon>Ecdysozoa</taxon>
        <taxon>Arthropoda</taxon>
        <taxon>Hexapoda</taxon>
        <taxon>Insecta</taxon>
        <taxon>Pterygota</taxon>
        <taxon>Neoptera</taxon>
        <taxon>Endopterygota</taxon>
        <taxon>Hymenoptera</taxon>
        <taxon>Apocrita</taxon>
        <taxon>Aculeata</taxon>
        <taxon>Vespoidea</taxon>
        <taxon>Vespidae</taxon>
        <taxon>Vespinae</taxon>
        <taxon>Vespula</taxon>
    </lineage>
</organism>
<comment type="caution">
    <text evidence="1">The sequence shown here is derived from an EMBL/GenBank/DDBJ whole genome shotgun (WGS) entry which is preliminary data.</text>
</comment>
<protein>
    <submittedName>
        <fullName evidence="1">Histone H2A-like</fullName>
    </submittedName>
</protein>
<dbReference type="AlphaFoldDB" id="A0ABD2BS10"/>
<proteinExistence type="predicted"/>
<keyword evidence="2" id="KW-1185">Reference proteome</keyword>
<name>A0ABD2BS10_VESSQ</name>
<evidence type="ECO:0000313" key="1">
    <source>
        <dbReference type="EMBL" id="KAL2735561.1"/>
    </source>
</evidence>